<dbReference type="SUPFAM" id="SSF48452">
    <property type="entry name" value="TPR-like"/>
    <property type="match status" value="2"/>
</dbReference>
<dbReference type="SUPFAM" id="SSF52540">
    <property type="entry name" value="P-loop containing nucleoside triphosphate hydrolases"/>
    <property type="match status" value="1"/>
</dbReference>
<dbReference type="PANTHER" id="PTHR46082">
    <property type="entry name" value="ATP/GTP-BINDING PROTEIN-RELATED"/>
    <property type="match status" value="1"/>
</dbReference>
<sequence length="1019" mass="111546">MAPSAPHSTPMAEPIDVVHAPEDTVWALWLQQIGTEAGFDIRTRLVGAEWELTGAAGAGSAILVISGSFVHAAALAPEDWRKAETDPAGLLAVIVGTAAEVPSEAGRIAAVDLRLLPDEAQARSKVLQALGADPAAAGERLRQAGRTPVRYPRQEMFVDFQSKSLPRYQPAWFYGRDRELDRIRSQLDTAGAAVLTGVAGSGKTWLAAAYVHRFRSQYDLIAWISGENGAVMRTELGQLAGPLGLPDSLPRATRHHDVVAALRRSAKRYLIVYDNVTPDHYRTAGEELPLPRKPARLSDMVPWDGPGHVLFTSKVADWDNPRPVAVPMFTVDEGAALLQRHVHGLPERLAERFSSAVDGSPVLLNALAHRGSRGTDAVDEALLARVRSEPFVLLQDEPGVYKRATSIIGDSLRPLLDEPPGSDAWAAGHLLRLLTCFAADQPIPLALLISQLPGTERRPGARLPAELAEALGNEHRRKRVLDLVTRDSVAEICADPLTEGGRALKIHAIPWHGIREFLPRELAEDNQHVAHRVLCDADPQRSDVPSLWNRYLWLWQQVAQIEVLSCPLVADPDDPCAQLPDLIRNVVDALRIQGELTAAAGLGLQAAEAWSAMLGTDDIRVVRIRIVTGNALWQLGDWSQAHDAAAAARSGVEESRGRFPEEYVWSSDLMAACMRMAGNWAGAVGLNEQSHAWARECLGDNNIETLRAAHNLAVSYRMLGRFADAMDLDAGNYERFRSDPLLADDAILRLHCVNNVARNHRELGAYEASVALQERVLGEFRELFPNALQQNILRARKNLAVSYRKAGRYREARELQQTTLIDHVRVYGDSHPESVAARTNLANDYRLTGNAGLAATTAEEAYRLCSAAHADHPYTAACAANYAAALRTRERCAEALELDREAVDLFTVRLGADHPYTLAARSGEASDLAGLGRIEEAAEIGADVLDRSRRVRGPDHPYTLQCGINLALDLRALGRTEEADELEYDTLDRYAAALGRDHPEFRAAFDRVRGTCDVEPPPM</sequence>
<dbReference type="InterPro" id="IPR027417">
    <property type="entry name" value="P-loop_NTPase"/>
</dbReference>
<gene>
    <name evidence="1" type="ORF">DFR68_107109</name>
</gene>
<dbReference type="PANTHER" id="PTHR46082:SF6">
    <property type="entry name" value="AAA+ ATPASE DOMAIN-CONTAINING PROTEIN-RELATED"/>
    <property type="match status" value="1"/>
</dbReference>
<dbReference type="Gene3D" id="1.25.40.10">
    <property type="entry name" value="Tetratricopeptide repeat domain"/>
    <property type="match status" value="3"/>
</dbReference>
<organism evidence="1 2">
    <name type="scientific">Nocardia mexicana</name>
    <dbReference type="NCBI Taxonomy" id="279262"/>
    <lineage>
        <taxon>Bacteria</taxon>
        <taxon>Bacillati</taxon>
        <taxon>Actinomycetota</taxon>
        <taxon>Actinomycetes</taxon>
        <taxon>Mycobacteriales</taxon>
        <taxon>Nocardiaceae</taxon>
        <taxon>Nocardia</taxon>
    </lineage>
</organism>
<evidence type="ECO:0000313" key="2">
    <source>
        <dbReference type="Proteomes" id="UP000255355"/>
    </source>
</evidence>
<keyword evidence="2" id="KW-1185">Reference proteome</keyword>
<dbReference type="NCBIfam" id="NF040586">
    <property type="entry name" value="FxSxx_TPR"/>
    <property type="match status" value="1"/>
</dbReference>
<accession>A0A370GZ95</accession>
<dbReference type="RefSeq" id="WP_147289012.1">
    <property type="nucleotide sequence ID" value="NZ_QQAZ01000007.1"/>
</dbReference>
<dbReference type="Pfam" id="PF13374">
    <property type="entry name" value="TPR_10"/>
    <property type="match status" value="2"/>
</dbReference>
<dbReference type="Pfam" id="PF13424">
    <property type="entry name" value="TPR_12"/>
    <property type="match status" value="3"/>
</dbReference>
<comment type="caution">
    <text evidence="1">The sequence shown here is derived from an EMBL/GenBank/DDBJ whole genome shotgun (WGS) entry which is preliminary data.</text>
</comment>
<dbReference type="EMBL" id="QQAZ01000007">
    <property type="protein sequence ID" value="RDI48984.1"/>
    <property type="molecule type" value="Genomic_DNA"/>
</dbReference>
<dbReference type="Proteomes" id="UP000255355">
    <property type="component" value="Unassembled WGS sequence"/>
</dbReference>
<dbReference type="InterPro" id="IPR011990">
    <property type="entry name" value="TPR-like_helical_dom_sf"/>
</dbReference>
<dbReference type="InterPro" id="IPR053137">
    <property type="entry name" value="NLR-like"/>
</dbReference>
<dbReference type="AlphaFoldDB" id="A0A370GZ95"/>
<dbReference type="Gene3D" id="3.40.50.300">
    <property type="entry name" value="P-loop containing nucleotide triphosphate hydrolases"/>
    <property type="match status" value="1"/>
</dbReference>
<name>A0A370GZ95_9NOCA</name>
<evidence type="ECO:0000313" key="1">
    <source>
        <dbReference type="EMBL" id="RDI48984.1"/>
    </source>
</evidence>
<protein>
    <submittedName>
        <fullName evidence="1">Tetratricopeptide repeat protein</fullName>
    </submittedName>
</protein>
<reference evidence="1 2" key="1">
    <citation type="submission" date="2018-07" db="EMBL/GenBank/DDBJ databases">
        <title>Genomic Encyclopedia of Type Strains, Phase IV (KMG-IV): sequencing the most valuable type-strain genomes for metagenomic binning, comparative biology and taxonomic classification.</title>
        <authorList>
            <person name="Goeker M."/>
        </authorList>
    </citation>
    <scope>NUCLEOTIDE SEQUENCE [LARGE SCALE GENOMIC DNA]</scope>
    <source>
        <strain evidence="1 2">DSM 44952</strain>
    </source>
</reference>
<dbReference type="OrthoDB" id="3884841at2"/>
<proteinExistence type="predicted"/>
<dbReference type="STRING" id="1210089.GCA_001613165_00599"/>